<keyword evidence="3" id="KW-1185">Reference proteome</keyword>
<accession>A0A5B8SPU9</accession>
<gene>
    <name evidence="2" type="ORF">FGL86_06425</name>
</gene>
<dbReference type="RefSeq" id="WP_147183804.1">
    <property type="nucleotide sequence ID" value="NZ_CP042382.1"/>
</dbReference>
<evidence type="ECO:0000256" key="1">
    <source>
        <dbReference type="SAM" id="MobiDB-lite"/>
    </source>
</evidence>
<reference evidence="2 3" key="1">
    <citation type="submission" date="2019-06" db="EMBL/GenBank/DDBJ databases">
        <title>Genome analyses of bacteria isolated from kimchi.</title>
        <authorList>
            <person name="Lee S."/>
            <person name="Ahn S."/>
            <person name="Roh S."/>
        </authorList>
    </citation>
    <scope>NUCLEOTIDE SEQUENCE [LARGE SCALE GENOMIC DNA]</scope>
    <source>
        <strain evidence="2 3">CBA4606</strain>
    </source>
</reference>
<dbReference type="Proteomes" id="UP000321272">
    <property type="component" value="Chromosome"/>
</dbReference>
<dbReference type="EMBL" id="CP042382">
    <property type="protein sequence ID" value="QEA38746.1"/>
    <property type="molecule type" value="Genomic_DNA"/>
</dbReference>
<feature type="region of interest" description="Disordered" evidence="1">
    <location>
        <begin position="62"/>
        <end position="85"/>
    </location>
</feature>
<evidence type="ECO:0000313" key="3">
    <source>
        <dbReference type="Proteomes" id="UP000321272"/>
    </source>
</evidence>
<feature type="region of interest" description="Disordered" evidence="1">
    <location>
        <begin position="33"/>
        <end position="52"/>
    </location>
</feature>
<dbReference type="OrthoDB" id="6362681at2"/>
<evidence type="ECO:0008006" key="4">
    <source>
        <dbReference type="Google" id="ProtNLM"/>
    </source>
</evidence>
<organism evidence="2 3">
    <name type="scientific">Pistricoccus aurantiacus</name>
    <dbReference type="NCBI Taxonomy" id="1883414"/>
    <lineage>
        <taxon>Bacteria</taxon>
        <taxon>Pseudomonadati</taxon>
        <taxon>Pseudomonadota</taxon>
        <taxon>Gammaproteobacteria</taxon>
        <taxon>Oceanospirillales</taxon>
        <taxon>Halomonadaceae</taxon>
        <taxon>Pistricoccus</taxon>
    </lineage>
</organism>
<sequence length="277" mass="31218">MTLPALEDPRRLHYLDAMGLSAWTARYRLPNAAPTPTSEWQTQVAPVPQAPAQRLHALLDEPAPSRTTPSKPKPDQDRPVSLQEFRRRISPAQEKRWEGSEEAPVEAEKRVAKFEPLRFTLQLGALEGRWLVVMAQDDPPSSLSMRFLQQLLFAASIPAILPALQTFRWPLMDELPVEEPLVEAREGLEAFLAGRKRDGWNIERLLIFGESPSLARVLTLDDGKQEFGSSLLALPAWQVSSLETLMQSADAKRALWPMLGEWRRQWRISANGNSSDA</sequence>
<name>A0A5B8SPU9_9GAMM</name>
<dbReference type="AlphaFoldDB" id="A0A5B8SPU9"/>
<feature type="compositionally biased region" description="Polar residues" evidence="1">
    <location>
        <begin position="34"/>
        <end position="44"/>
    </location>
</feature>
<proteinExistence type="predicted"/>
<protein>
    <recommendedName>
        <fullName evidence="4">Energy transducer TonB</fullName>
    </recommendedName>
</protein>
<evidence type="ECO:0000313" key="2">
    <source>
        <dbReference type="EMBL" id="QEA38746.1"/>
    </source>
</evidence>
<dbReference type="KEGG" id="paur:FGL86_06425"/>